<dbReference type="GO" id="GO:0005524">
    <property type="term" value="F:ATP binding"/>
    <property type="evidence" value="ECO:0007669"/>
    <property type="project" value="UniProtKB-KW"/>
</dbReference>
<dbReference type="PRINTS" id="PR01038">
    <property type="entry name" value="TRNASYNTHARG"/>
</dbReference>
<keyword evidence="7 10" id="KW-0030">Aminoacyl-tRNA synthetase</keyword>
<evidence type="ECO:0000256" key="8">
    <source>
        <dbReference type="ARBA" id="ARBA00049339"/>
    </source>
</evidence>
<reference evidence="12 13" key="1">
    <citation type="journal article" date="2015" name="Nature">
        <title>rRNA introns, odd ribosomes, and small enigmatic genomes across a large radiation of phyla.</title>
        <authorList>
            <person name="Brown C.T."/>
            <person name="Hug L.A."/>
            <person name="Thomas B.C."/>
            <person name="Sharon I."/>
            <person name="Castelle C.J."/>
            <person name="Singh A."/>
            <person name="Wilkins M.J."/>
            <person name="Williams K.H."/>
            <person name="Banfield J.F."/>
        </authorList>
    </citation>
    <scope>NUCLEOTIDE SEQUENCE [LARGE SCALE GENOMIC DNA]</scope>
</reference>
<evidence type="ECO:0000256" key="3">
    <source>
        <dbReference type="ARBA" id="ARBA00022598"/>
    </source>
</evidence>
<keyword evidence="4 10" id="KW-0547">Nucleotide-binding</keyword>
<dbReference type="SUPFAM" id="SSF55190">
    <property type="entry name" value="Arginyl-tRNA synthetase (ArgRS), N-terminal 'additional' domain"/>
    <property type="match status" value="1"/>
</dbReference>
<evidence type="ECO:0000313" key="12">
    <source>
        <dbReference type="EMBL" id="KKU55698.1"/>
    </source>
</evidence>
<dbReference type="Gene3D" id="3.30.1360.70">
    <property type="entry name" value="Arginyl tRNA synthetase N-terminal domain"/>
    <property type="match status" value="1"/>
</dbReference>
<dbReference type="EC" id="6.1.1.19" evidence="2 9"/>
<feature type="non-terminal residue" evidence="12">
    <location>
        <position position="478"/>
    </location>
</feature>
<dbReference type="GO" id="GO:0006420">
    <property type="term" value="P:arginyl-tRNA aminoacylation"/>
    <property type="evidence" value="ECO:0007669"/>
    <property type="project" value="UniProtKB-UniRule"/>
</dbReference>
<evidence type="ECO:0000256" key="7">
    <source>
        <dbReference type="ARBA" id="ARBA00023146"/>
    </source>
</evidence>
<sequence length="478" mass="54191">MEEKSISQRLQKVIAGAVVDSGAELGRQEIKLEHPELSEHGDYSTNVALAMNGGRLLAEKIAGTVKPDEVIAKVEVAGPGFVNIWLQKEYLVKELGRVIAQGQNYGKGVGGLGKRVVIDYSAPNLARQFGVGHLRSTIIGQALYNLYQFLGYEVIGDNHLGDWGTQFGKLIYMLVIREPRELTVEKLEELYVEFHRHPEWEEEGRKWFRRLEEGDRQARELWQKCVEMSMKEFNRIYELLGVKIDQAFGESFYEGKMAVVISEAKRREIARESEGAWVIDIPGVKTPLMLIKSDGGTTYATRDLATLKFRGEKWDPETVIYEVGGEQALHFSQVFAAARLLGYVREETQLVHTKHGLYLSPDGKRFRTREGKTVKLEEILLEAVERARGLGNTDQAQAVGIGAVKYFDLMHSVQSDIMFDWEKMFKLEGNSGPYLQYTYARTQSVLAKAVGITRGSYGLFTGNLHPEEEVIIRWVYRF</sequence>
<organism evidence="12 13">
    <name type="scientific">Candidatus Amesbacteria bacterium GW2011_GWA2_47_11</name>
    <dbReference type="NCBI Taxonomy" id="1618357"/>
    <lineage>
        <taxon>Bacteria</taxon>
        <taxon>Candidatus Amesiibacteriota</taxon>
    </lineage>
</organism>
<dbReference type="GO" id="GO:0005737">
    <property type="term" value="C:cytoplasm"/>
    <property type="evidence" value="ECO:0007669"/>
    <property type="project" value="UniProtKB-UniRule"/>
</dbReference>
<evidence type="ECO:0000256" key="1">
    <source>
        <dbReference type="ARBA" id="ARBA00005594"/>
    </source>
</evidence>
<evidence type="ECO:0000256" key="6">
    <source>
        <dbReference type="ARBA" id="ARBA00022917"/>
    </source>
</evidence>
<protein>
    <recommendedName>
        <fullName evidence="2 9">Arginine--tRNA ligase</fullName>
        <ecNumber evidence="2 9">6.1.1.19</ecNumber>
    </recommendedName>
</protein>
<feature type="domain" description="Arginyl tRNA synthetase N-terminal" evidence="11">
    <location>
        <begin position="4"/>
        <end position="86"/>
    </location>
</feature>
<dbReference type="Pfam" id="PF03485">
    <property type="entry name" value="Arg_tRNA_synt_N"/>
    <property type="match status" value="1"/>
</dbReference>
<dbReference type="PATRIC" id="fig|1618357.3.peg.779"/>
<dbReference type="EMBL" id="LCNM01000017">
    <property type="protein sequence ID" value="KKU55698.1"/>
    <property type="molecule type" value="Genomic_DNA"/>
</dbReference>
<dbReference type="PANTHER" id="PTHR11956">
    <property type="entry name" value="ARGINYL-TRNA SYNTHETASE"/>
    <property type="match status" value="1"/>
</dbReference>
<dbReference type="SUPFAM" id="SSF52374">
    <property type="entry name" value="Nucleotidylyl transferase"/>
    <property type="match status" value="1"/>
</dbReference>
<dbReference type="InterPro" id="IPR014729">
    <property type="entry name" value="Rossmann-like_a/b/a_fold"/>
</dbReference>
<dbReference type="Proteomes" id="UP000034607">
    <property type="component" value="Unassembled WGS sequence"/>
</dbReference>
<comment type="similarity">
    <text evidence="1 10">Belongs to the class-I aminoacyl-tRNA synthetase family.</text>
</comment>
<gene>
    <name evidence="12" type="ORF">UX78_C0017G0001</name>
</gene>
<dbReference type="NCBIfam" id="TIGR00456">
    <property type="entry name" value="argS"/>
    <property type="match status" value="1"/>
</dbReference>
<evidence type="ECO:0000256" key="5">
    <source>
        <dbReference type="ARBA" id="ARBA00022840"/>
    </source>
</evidence>
<dbReference type="Gene3D" id="1.10.730.10">
    <property type="entry name" value="Isoleucyl-tRNA Synthetase, Domain 1"/>
    <property type="match status" value="1"/>
</dbReference>
<evidence type="ECO:0000256" key="10">
    <source>
        <dbReference type="RuleBase" id="RU363038"/>
    </source>
</evidence>
<dbReference type="FunFam" id="3.40.50.620:FF:000116">
    <property type="entry name" value="Arginine--tRNA ligase"/>
    <property type="match status" value="1"/>
</dbReference>
<keyword evidence="5 10" id="KW-0067">ATP-binding</keyword>
<evidence type="ECO:0000313" key="13">
    <source>
        <dbReference type="Proteomes" id="UP000034607"/>
    </source>
</evidence>
<dbReference type="AlphaFoldDB" id="A0A0G1TNH9"/>
<dbReference type="Gene3D" id="3.40.50.620">
    <property type="entry name" value="HUPs"/>
    <property type="match status" value="1"/>
</dbReference>
<dbReference type="SMART" id="SM01016">
    <property type="entry name" value="Arg_tRNA_synt_N"/>
    <property type="match status" value="1"/>
</dbReference>
<accession>A0A0G1TNH9</accession>
<name>A0A0G1TNH9_9BACT</name>
<keyword evidence="3 10" id="KW-0436">Ligase</keyword>
<evidence type="ECO:0000256" key="2">
    <source>
        <dbReference type="ARBA" id="ARBA00012837"/>
    </source>
</evidence>
<comment type="caution">
    <text evidence="12">The sequence shown here is derived from an EMBL/GenBank/DDBJ whole genome shotgun (WGS) entry which is preliminary data.</text>
</comment>
<evidence type="ECO:0000256" key="9">
    <source>
        <dbReference type="NCBIfam" id="TIGR00456"/>
    </source>
</evidence>
<dbReference type="InterPro" id="IPR001278">
    <property type="entry name" value="Arg-tRNA-ligase"/>
</dbReference>
<dbReference type="InterPro" id="IPR035684">
    <property type="entry name" value="ArgRS_core"/>
</dbReference>
<comment type="catalytic activity">
    <reaction evidence="8">
        <text>tRNA(Arg) + L-arginine + ATP = L-arginyl-tRNA(Arg) + AMP + diphosphate</text>
        <dbReference type="Rhea" id="RHEA:20301"/>
        <dbReference type="Rhea" id="RHEA-COMP:9658"/>
        <dbReference type="Rhea" id="RHEA-COMP:9673"/>
        <dbReference type="ChEBI" id="CHEBI:30616"/>
        <dbReference type="ChEBI" id="CHEBI:32682"/>
        <dbReference type="ChEBI" id="CHEBI:33019"/>
        <dbReference type="ChEBI" id="CHEBI:78442"/>
        <dbReference type="ChEBI" id="CHEBI:78513"/>
        <dbReference type="ChEBI" id="CHEBI:456215"/>
        <dbReference type="EC" id="6.1.1.19"/>
    </reaction>
</comment>
<dbReference type="CDD" id="cd00671">
    <property type="entry name" value="ArgRS_core"/>
    <property type="match status" value="1"/>
</dbReference>
<dbReference type="GO" id="GO:0004814">
    <property type="term" value="F:arginine-tRNA ligase activity"/>
    <property type="evidence" value="ECO:0007669"/>
    <property type="project" value="UniProtKB-UniRule"/>
</dbReference>
<evidence type="ECO:0000256" key="4">
    <source>
        <dbReference type="ARBA" id="ARBA00022741"/>
    </source>
</evidence>
<proteinExistence type="inferred from homology"/>
<dbReference type="PANTHER" id="PTHR11956:SF5">
    <property type="entry name" value="ARGININE--TRNA LIGASE, CYTOPLASMIC"/>
    <property type="match status" value="1"/>
</dbReference>
<dbReference type="InterPro" id="IPR005148">
    <property type="entry name" value="Arg-tRNA-synth_N"/>
</dbReference>
<evidence type="ECO:0000259" key="11">
    <source>
        <dbReference type="SMART" id="SM01016"/>
    </source>
</evidence>
<dbReference type="InterPro" id="IPR036695">
    <property type="entry name" value="Arg-tRNA-synth_N_sf"/>
</dbReference>
<dbReference type="Pfam" id="PF00750">
    <property type="entry name" value="tRNA-synt_1d"/>
    <property type="match status" value="1"/>
</dbReference>
<keyword evidence="6 10" id="KW-0648">Protein biosynthesis</keyword>